<dbReference type="Proteomes" id="UP000747399">
    <property type="component" value="Unassembled WGS sequence"/>
</dbReference>
<dbReference type="EMBL" id="BNCO01000028">
    <property type="protein sequence ID" value="GIL57778.1"/>
    <property type="molecule type" value="Genomic_DNA"/>
</dbReference>
<reference evidence="1" key="1">
    <citation type="journal article" date="2021" name="Proc. Natl. Acad. Sci. U.S.A.">
        <title>Three genomes in the algal genus Volvox reveal the fate of a haploid sex-determining region after a transition to homothallism.</title>
        <authorList>
            <person name="Yamamoto K."/>
            <person name="Hamaji T."/>
            <person name="Kawai-Toyooka H."/>
            <person name="Matsuzaki R."/>
            <person name="Takahashi F."/>
            <person name="Nishimura Y."/>
            <person name="Kawachi M."/>
            <person name="Noguchi H."/>
            <person name="Minakuchi Y."/>
            <person name="Umen J.G."/>
            <person name="Toyoda A."/>
            <person name="Nozaki H."/>
        </authorList>
    </citation>
    <scope>NUCLEOTIDE SEQUENCE</scope>
    <source>
        <strain evidence="1">NIES-3780</strain>
    </source>
</reference>
<evidence type="ECO:0000313" key="1">
    <source>
        <dbReference type="EMBL" id="GIL57778.1"/>
    </source>
</evidence>
<dbReference type="AlphaFoldDB" id="A0A8J4BB67"/>
<proteinExistence type="predicted"/>
<gene>
    <name evidence="1" type="ORF">Vafri_12926</name>
</gene>
<comment type="caution">
    <text evidence="1">The sequence shown here is derived from an EMBL/GenBank/DDBJ whole genome shotgun (WGS) entry which is preliminary data.</text>
</comment>
<protein>
    <submittedName>
        <fullName evidence="1">Uncharacterized protein</fullName>
    </submittedName>
</protein>
<sequence>MWEGTDRPGCQRHTCGVLQEQRQCEALRRFTNMPTTHSNQPNKWPTVEFGTRLRQALPSPSPTTSSRAFKSIAGITAHRSTRRSSETGIPVTSGSPPLVATLSGLAELGFGGSWGFSTAITRTRTRAGVQSQVFCCKSTCVRP</sequence>
<accession>A0A8J4BB67</accession>
<feature type="non-terminal residue" evidence="1">
    <location>
        <position position="143"/>
    </location>
</feature>
<organism evidence="1 2">
    <name type="scientific">Volvox africanus</name>
    <dbReference type="NCBI Taxonomy" id="51714"/>
    <lineage>
        <taxon>Eukaryota</taxon>
        <taxon>Viridiplantae</taxon>
        <taxon>Chlorophyta</taxon>
        <taxon>core chlorophytes</taxon>
        <taxon>Chlorophyceae</taxon>
        <taxon>CS clade</taxon>
        <taxon>Chlamydomonadales</taxon>
        <taxon>Volvocaceae</taxon>
        <taxon>Volvox</taxon>
    </lineage>
</organism>
<keyword evidence="2" id="KW-1185">Reference proteome</keyword>
<name>A0A8J4BB67_9CHLO</name>
<evidence type="ECO:0000313" key="2">
    <source>
        <dbReference type="Proteomes" id="UP000747399"/>
    </source>
</evidence>